<name>A0AC55D2E3_ECHTE</name>
<gene>
    <name evidence="2" type="primary">PPARG</name>
</gene>
<protein>
    <submittedName>
        <fullName evidence="2">Peroxisome proliferator-activated receptor gamma isoform X1</fullName>
    </submittedName>
</protein>
<sequence length="496" mass="56647">MTMVDTEMPFWPTNFGISSVDLSVMDDHSHSFDIKPFTTVDFSSISAPHYEDIPFARADPMVADYKYDLKLQDYQSRIFSSPFQMTKTGITQPLGAIKVEPASPPYYSEKTQLYNKTHEEPSSSLMAIECRVCGDKASGFHYGVHACEGCKGFFRRTIRLKLIYDRCDLNCRIHKKSRNKCQYCRFQKCLAVGMSHNAIRFGRMPQAEKEKLLAEISSDIDQLNPESADLRALAKHLYDSYIKSFPLTKAKARAILTGKTTDKSPFVIYDMNSLMMGEDKIKFKHITPLQEQSKEVAIRIFQGCQFRSVEAVQEITEYAKSIPGFVNLDLNDQVTLLKYGVHEIIYTMLASLMNKDGVLISEGQGFMTREFLKSLRKPFGDFMEPKFEFAVKFNALELDDSDLAIFIAVIILSGDRPGLLNVKPIEDIQDNLLQALELQLKLNHPEASQLFAKLLQKMTDLRQIVTEHVQLLQVIKKTETDMSLHPLLQEIYKDLY</sequence>
<organism evidence="1 2">
    <name type="scientific">Echinops telfairi</name>
    <name type="common">Lesser hedgehog tenrec</name>
    <dbReference type="NCBI Taxonomy" id="9371"/>
    <lineage>
        <taxon>Eukaryota</taxon>
        <taxon>Metazoa</taxon>
        <taxon>Chordata</taxon>
        <taxon>Craniata</taxon>
        <taxon>Vertebrata</taxon>
        <taxon>Euteleostomi</taxon>
        <taxon>Mammalia</taxon>
        <taxon>Eutheria</taxon>
        <taxon>Afrotheria</taxon>
        <taxon>Tenrecidae</taxon>
        <taxon>Tenrecinae</taxon>
        <taxon>Echinops</taxon>
    </lineage>
</organism>
<reference evidence="2" key="1">
    <citation type="submission" date="2025-08" db="UniProtKB">
        <authorList>
            <consortium name="RefSeq"/>
        </authorList>
    </citation>
    <scope>IDENTIFICATION</scope>
</reference>
<proteinExistence type="predicted"/>
<evidence type="ECO:0000313" key="1">
    <source>
        <dbReference type="Proteomes" id="UP000694863"/>
    </source>
</evidence>
<dbReference type="RefSeq" id="XP_045145913.1">
    <property type="nucleotide sequence ID" value="XM_045289978.1"/>
</dbReference>
<accession>A0AC55D2E3</accession>
<evidence type="ECO:0000313" key="2">
    <source>
        <dbReference type="RefSeq" id="XP_045145913.1"/>
    </source>
</evidence>
<dbReference type="Proteomes" id="UP000694863">
    <property type="component" value="Unplaced"/>
</dbReference>
<keyword evidence="2" id="KW-0675">Receptor</keyword>
<keyword evidence="1" id="KW-1185">Reference proteome</keyword>